<dbReference type="KEGG" id="bdi:106866486"/>
<dbReference type="FunCoup" id="A0A0Q3LPN6">
    <property type="interactions" value="252"/>
</dbReference>
<feature type="domain" description="DUF1618" evidence="2">
    <location>
        <begin position="226"/>
        <end position="404"/>
    </location>
</feature>
<dbReference type="Pfam" id="PF07762">
    <property type="entry name" value="DUF1618"/>
    <property type="match status" value="1"/>
</dbReference>
<reference evidence="4" key="3">
    <citation type="submission" date="2018-08" db="UniProtKB">
        <authorList>
            <consortium name="EnsemblPlants"/>
        </authorList>
    </citation>
    <scope>IDENTIFICATION</scope>
    <source>
        <strain evidence="4">cv. Bd21</strain>
    </source>
</reference>
<dbReference type="PANTHER" id="PTHR33074:SF18">
    <property type="entry name" value="OS06G0718700 PROTEIN"/>
    <property type="match status" value="1"/>
</dbReference>
<dbReference type="Proteomes" id="UP000008810">
    <property type="component" value="Chromosome 3"/>
</dbReference>
<reference evidence="3 4" key="1">
    <citation type="journal article" date="2010" name="Nature">
        <title>Genome sequencing and analysis of the model grass Brachypodium distachyon.</title>
        <authorList>
            <consortium name="International Brachypodium Initiative"/>
        </authorList>
    </citation>
    <scope>NUCLEOTIDE SEQUENCE [LARGE SCALE GENOMIC DNA]</scope>
    <source>
        <strain evidence="3 4">Bd21</strain>
    </source>
</reference>
<keyword evidence="5" id="KW-1185">Reference proteome</keyword>
<feature type="compositionally biased region" description="Polar residues" evidence="1">
    <location>
        <begin position="810"/>
        <end position="820"/>
    </location>
</feature>
<dbReference type="OrthoDB" id="611548at2759"/>
<organism evidence="3">
    <name type="scientific">Brachypodium distachyon</name>
    <name type="common">Purple false brome</name>
    <name type="synonym">Trachynia distachya</name>
    <dbReference type="NCBI Taxonomy" id="15368"/>
    <lineage>
        <taxon>Eukaryota</taxon>
        <taxon>Viridiplantae</taxon>
        <taxon>Streptophyta</taxon>
        <taxon>Embryophyta</taxon>
        <taxon>Tracheophyta</taxon>
        <taxon>Spermatophyta</taxon>
        <taxon>Magnoliopsida</taxon>
        <taxon>Liliopsida</taxon>
        <taxon>Poales</taxon>
        <taxon>Poaceae</taxon>
        <taxon>BOP clade</taxon>
        <taxon>Pooideae</taxon>
        <taxon>Stipodae</taxon>
        <taxon>Brachypodieae</taxon>
        <taxon>Brachypodium</taxon>
    </lineage>
</organism>
<evidence type="ECO:0000259" key="2">
    <source>
        <dbReference type="Pfam" id="PF07762"/>
    </source>
</evidence>
<dbReference type="AlphaFoldDB" id="A0A0Q3LPN6"/>
<reference evidence="3" key="2">
    <citation type="submission" date="2017-06" db="EMBL/GenBank/DDBJ databases">
        <title>WGS assembly of Brachypodium distachyon.</title>
        <authorList>
            <consortium name="The International Brachypodium Initiative"/>
            <person name="Lucas S."/>
            <person name="Harmon-Smith M."/>
            <person name="Lail K."/>
            <person name="Tice H."/>
            <person name="Grimwood J."/>
            <person name="Bruce D."/>
            <person name="Barry K."/>
            <person name="Shu S."/>
            <person name="Lindquist E."/>
            <person name="Wang M."/>
            <person name="Pitluck S."/>
            <person name="Vogel J.P."/>
            <person name="Garvin D.F."/>
            <person name="Mockler T.C."/>
            <person name="Schmutz J."/>
            <person name="Rokhsar D."/>
            <person name="Bevan M.W."/>
        </authorList>
    </citation>
    <scope>NUCLEOTIDE SEQUENCE</scope>
    <source>
        <strain evidence="3">Bd21</strain>
    </source>
</reference>
<evidence type="ECO:0000256" key="1">
    <source>
        <dbReference type="SAM" id="MobiDB-lite"/>
    </source>
</evidence>
<protein>
    <recommendedName>
        <fullName evidence="2">DUF1618 domain-containing protein</fullName>
    </recommendedName>
</protein>
<dbReference type="EnsemblPlants" id="KQJ94485">
    <property type="protein sequence ID" value="KQJ94485"/>
    <property type="gene ID" value="BRADI_3g10798v3"/>
</dbReference>
<feature type="compositionally biased region" description="Polar residues" evidence="1">
    <location>
        <begin position="756"/>
        <end position="765"/>
    </location>
</feature>
<feature type="region of interest" description="Disordered" evidence="1">
    <location>
        <begin position="745"/>
        <end position="765"/>
    </location>
</feature>
<dbReference type="InterPro" id="IPR011676">
    <property type="entry name" value="DUF1618"/>
</dbReference>
<dbReference type="Gramene" id="KQJ94485">
    <property type="protein sequence ID" value="KQJ94485"/>
    <property type="gene ID" value="BRADI_3g10798v3"/>
</dbReference>
<accession>A0A0Q3LPN6</accession>
<evidence type="ECO:0000313" key="4">
    <source>
        <dbReference type="EnsemblPlants" id="KQJ94485"/>
    </source>
</evidence>
<dbReference type="ExpressionAtlas" id="A0A0Q3LPN6">
    <property type="expression patterns" value="baseline"/>
</dbReference>
<evidence type="ECO:0000313" key="3">
    <source>
        <dbReference type="EMBL" id="KQJ94485.1"/>
    </source>
</evidence>
<name>A0A0Q3LPN6_BRADI</name>
<evidence type="ECO:0000313" key="5">
    <source>
        <dbReference type="Proteomes" id="UP000008810"/>
    </source>
</evidence>
<feature type="compositionally biased region" description="Polar residues" evidence="1">
    <location>
        <begin position="830"/>
        <end position="839"/>
    </location>
</feature>
<proteinExistence type="predicted"/>
<feature type="region of interest" description="Disordered" evidence="1">
    <location>
        <begin position="587"/>
        <end position="608"/>
    </location>
</feature>
<gene>
    <name evidence="4" type="primary">LOC106866486</name>
    <name evidence="3" type="ORF">BRADI_3g10798v3</name>
</gene>
<dbReference type="PANTHER" id="PTHR33074">
    <property type="entry name" value="EXPRESSED PROTEIN-RELATED"/>
    <property type="match status" value="1"/>
</dbReference>
<sequence length="904" mass="99235">MASGAAAASPEGRGREDACSVLLDVQAYVGAGKNASTARSKTSTGHTIEVTFCIVPPPALSHISVHCPDLQLPPDDLDMAPQAVATTDDLIVLRVPIDPLGRNYFQFNDYFVYRAHHQDPKLDLLPNPQPYWFRDQEIAILSCGPVTADGGNQYVVAALKSQPSFRLHLYRSKPGGETGSWTVQPVSVKKPLRDSVCPIPDTAKRLLYHVTTKVITLGGANGTVGWVDLWRGILLCDVLEESPKLRDIPLPLPAKGNWRRFLRDGERFVRDITVSQHKDSIKYVEMEIVPPRVVTTTSSPDPATYLEWVHHKECLPLLMPYVVPGRWKATTWSMPIPVTSWDDWHTECNAESQEFHISDPRHCELLQELMSSSGGHKEAKQATLSLGSLHMGYPAFSIDDDVVYLSCKAARRGLMGLVAAVDVRKKELRGVAKLDIKRNTCFMRSYIATEISKYLKTTDESLQEISSAFGPTVGDKVISDVATECVCSSGMDDRVKLKNVTSGTAVPSIVDLVELSPSTKTHEINMVGTTNDIDEKSQNEKCDTGLTSHQRNEMHITGNFEEKELNKEVIVDTIPHDANVISSTDIPEENEQNEESIAGNSSGKIGAGQRVNSTQEFEVNVASKESNVTSVIAMAEEKKQDEVDVKINHEIEGACSLQATGENNAPIETNAGTVTDDVEDKMPDEEIVTGSINEERLDNGEVTEGLGSHENIVVRGSDNVEGKMYEEARTGPLVDKFSLINSTETVEERKDGKTSADPTSHETNVAHTTYSVDKHNEEQAMEPTSCISTVGGIGNAEDKHSEETAADPSSVENATTTQVTDTEDAENSEQNENTTSTDPASDEAQVAQNTNVVAIASYLNNGMAYKEMVRAQTKKSFKDLLAMETKDEKKGLLRRWYLKITCRS</sequence>
<feature type="region of interest" description="Disordered" evidence="1">
    <location>
        <begin position="787"/>
        <end position="845"/>
    </location>
</feature>
<dbReference type="EMBL" id="CM000882">
    <property type="protein sequence ID" value="KQJ94485.1"/>
    <property type="molecule type" value="Genomic_DNA"/>
</dbReference>
<dbReference type="Gene3D" id="1.10.260.200">
    <property type="match status" value="1"/>
</dbReference>
<dbReference type="GeneID" id="106866486"/>
<dbReference type="RefSeq" id="XP_003571225.1">
    <property type="nucleotide sequence ID" value="XM_003571177.4"/>
</dbReference>